<evidence type="ECO:0000259" key="16">
    <source>
        <dbReference type="SMART" id="SM00481"/>
    </source>
</evidence>
<comment type="catalytic activity">
    <reaction evidence="12 13">
        <text>DNA(n) + a 2'-deoxyribonucleoside 5'-triphosphate = DNA(n+1) + diphosphate</text>
        <dbReference type="Rhea" id="RHEA:22508"/>
        <dbReference type="Rhea" id="RHEA-COMP:17339"/>
        <dbReference type="Rhea" id="RHEA-COMP:17340"/>
        <dbReference type="ChEBI" id="CHEBI:33019"/>
        <dbReference type="ChEBI" id="CHEBI:61560"/>
        <dbReference type="ChEBI" id="CHEBI:173112"/>
        <dbReference type="EC" id="2.7.7.7"/>
    </reaction>
</comment>
<evidence type="ECO:0000256" key="13">
    <source>
        <dbReference type="HAMAP-Rule" id="MF_00356"/>
    </source>
</evidence>
<dbReference type="Pfam" id="PF07733">
    <property type="entry name" value="DNA_pol3_alpha"/>
    <property type="match status" value="2"/>
</dbReference>
<feature type="compositionally biased region" description="Basic and acidic residues" evidence="14">
    <location>
        <begin position="208"/>
        <end position="239"/>
    </location>
</feature>
<dbReference type="SMART" id="SM00481">
    <property type="entry name" value="POLIIIAc"/>
    <property type="match status" value="1"/>
</dbReference>
<evidence type="ECO:0000256" key="1">
    <source>
        <dbReference type="ARBA" id="ARBA00003452"/>
    </source>
</evidence>
<dbReference type="InterPro" id="IPR006308">
    <property type="entry name" value="Pol_III_a_PolC-type_gram_pos"/>
</dbReference>
<dbReference type="GO" id="GO:0003887">
    <property type="term" value="F:DNA-directed DNA polymerase activity"/>
    <property type="evidence" value="ECO:0007669"/>
    <property type="project" value="UniProtKB-UniRule"/>
</dbReference>
<evidence type="ECO:0000256" key="10">
    <source>
        <dbReference type="ARBA" id="ARBA00022932"/>
    </source>
</evidence>
<reference evidence="18 19" key="1">
    <citation type="journal article" date="2017" name="Genome Announc.">
        <title>Draft Genome Sequence of a Sporulating and Motile Strain of Lachnotalea glycerini Isolated from Water in Quebec City, Canada.</title>
        <authorList>
            <person name="Maheux A.F."/>
            <person name="Boudreau D.K."/>
            <person name="Berube E."/>
            <person name="Boissinot M."/>
            <person name="Raymond F."/>
            <person name="Brodeur S."/>
            <person name="Corbeil J."/>
            <person name="Isabel S."/>
            <person name="Omar R.F."/>
            <person name="Bergeron M.G."/>
        </authorList>
    </citation>
    <scope>NUCLEOTIDE SEQUENCE [LARGE SCALE GENOMIC DNA]</scope>
    <source>
        <strain evidence="18 19">CCRI-19302</strain>
    </source>
</reference>
<dbReference type="Gene3D" id="1.10.150.870">
    <property type="match status" value="1"/>
</dbReference>
<dbReference type="Gene3D" id="3.30.420.10">
    <property type="entry name" value="Ribonuclease H-like superfamily/Ribonuclease H"/>
    <property type="match status" value="1"/>
</dbReference>
<comment type="similarity">
    <text evidence="13">Belongs to the DNA polymerase type-C family. PolC subfamily.</text>
</comment>
<dbReference type="NCBIfam" id="NF001688">
    <property type="entry name" value="PRK00448.1"/>
    <property type="match status" value="1"/>
</dbReference>
<organism evidence="18 19">
    <name type="scientific">Lachnotalea glycerini</name>
    <dbReference type="NCBI Taxonomy" id="1763509"/>
    <lineage>
        <taxon>Bacteria</taxon>
        <taxon>Bacillati</taxon>
        <taxon>Bacillota</taxon>
        <taxon>Clostridia</taxon>
        <taxon>Lachnospirales</taxon>
        <taxon>Lachnospiraceae</taxon>
        <taxon>Lachnotalea</taxon>
    </lineage>
</organism>
<dbReference type="Pfam" id="PF02811">
    <property type="entry name" value="PHP"/>
    <property type="match status" value="2"/>
</dbReference>
<evidence type="ECO:0000256" key="9">
    <source>
        <dbReference type="ARBA" id="ARBA00022839"/>
    </source>
</evidence>
<dbReference type="Gene3D" id="1.10.150.700">
    <property type="entry name" value="PolC, middle finger domain"/>
    <property type="match status" value="1"/>
</dbReference>
<dbReference type="RefSeq" id="WP_094379615.1">
    <property type="nucleotide sequence ID" value="NZ_NOKA02000003.1"/>
</dbReference>
<dbReference type="Pfam" id="PF00929">
    <property type="entry name" value="RNase_T"/>
    <property type="match status" value="1"/>
</dbReference>
<dbReference type="InterPro" id="IPR036397">
    <property type="entry name" value="RNaseH_sf"/>
</dbReference>
<dbReference type="Gene3D" id="6.10.140.1510">
    <property type="match status" value="1"/>
</dbReference>
<evidence type="ECO:0000313" key="17">
    <source>
        <dbReference type="EMBL" id="PXV93549.1"/>
    </source>
</evidence>
<dbReference type="GO" id="GO:0003677">
    <property type="term" value="F:DNA binding"/>
    <property type="evidence" value="ECO:0007669"/>
    <property type="project" value="UniProtKB-UniRule"/>
</dbReference>
<keyword evidence="4 13" id="KW-0808">Transferase</keyword>
<comment type="function">
    <text evidence="1 13">Required for replicative DNA synthesis. This DNA polymerase also exhibits 3' to 5' exonuclease activity.</text>
</comment>
<gene>
    <name evidence="13" type="primary">polC</name>
    <name evidence="17" type="ORF">C8E03_102317</name>
    <name evidence="18" type="ORF">CG710_003510</name>
</gene>
<reference evidence="17 20" key="2">
    <citation type="submission" date="2018-05" db="EMBL/GenBank/DDBJ databases">
        <title>Genomic Encyclopedia of Type Strains, Phase IV (KMG-IV): sequencing the most valuable type-strain genomes for metagenomic binning, comparative biology and taxonomic classification.</title>
        <authorList>
            <person name="Goeker M."/>
        </authorList>
    </citation>
    <scope>NUCLEOTIDE SEQUENCE [LARGE SCALE GENOMIC DNA]</scope>
    <source>
        <strain evidence="17 20">DSM 28816</strain>
    </source>
</reference>
<dbReference type="CDD" id="cd07435">
    <property type="entry name" value="PHP_PolIIIA_POLC"/>
    <property type="match status" value="1"/>
</dbReference>
<dbReference type="PANTHER" id="PTHR32294">
    <property type="entry name" value="DNA POLYMERASE III SUBUNIT ALPHA"/>
    <property type="match status" value="1"/>
</dbReference>
<evidence type="ECO:0000256" key="4">
    <source>
        <dbReference type="ARBA" id="ARBA00022679"/>
    </source>
</evidence>
<dbReference type="InterPro" id="IPR003141">
    <property type="entry name" value="Pol/His_phosphatase_N"/>
</dbReference>
<evidence type="ECO:0000313" key="20">
    <source>
        <dbReference type="Proteomes" id="UP000247523"/>
    </source>
</evidence>
<dbReference type="SUPFAM" id="SSF160975">
    <property type="entry name" value="AF1531-like"/>
    <property type="match status" value="1"/>
</dbReference>
<dbReference type="HAMAP" id="MF_00356">
    <property type="entry name" value="DNApol_PolC"/>
    <property type="match status" value="1"/>
</dbReference>
<dbReference type="Pfam" id="PF14480">
    <property type="entry name" value="DNA_pol3_a_NI"/>
    <property type="match status" value="1"/>
</dbReference>
<evidence type="ECO:0000256" key="2">
    <source>
        <dbReference type="ARBA" id="ARBA00004496"/>
    </source>
</evidence>
<comment type="subcellular location">
    <subcellularLocation>
        <location evidence="2 13">Cytoplasm</location>
    </subcellularLocation>
</comment>
<feature type="region of interest" description="Disordered" evidence="14">
    <location>
        <begin position="199"/>
        <end position="248"/>
    </location>
</feature>
<evidence type="ECO:0000256" key="7">
    <source>
        <dbReference type="ARBA" id="ARBA00022722"/>
    </source>
</evidence>
<keyword evidence="6 13" id="KW-0235">DNA replication</keyword>
<evidence type="ECO:0000256" key="8">
    <source>
        <dbReference type="ARBA" id="ARBA00022801"/>
    </source>
</evidence>
<dbReference type="NCBIfam" id="TIGR00573">
    <property type="entry name" value="dnaq"/>
    <property type="match status" value="1"/>
</dbReference>
<dbReference type="GO" id="GO:0006261">
    <property type="term" value="P:DNA-templated DNA replication"/>
    <property type="evidence" value="ECO:0007669"/>
    <property type="project" value="UniProtKB-UniRule"/>
</dbReference>
<keyword evidence="3 13" id="KW-0963">Cytoplasm</keyword>
<dbReference type="SUPFAM" id="SSF53098">
    <property type="entry name" value="Ribonuclease H-like"/>
    <property type="match status" value="1"/>
</dbReference>
<protein>
    <recommendedName>
        <fullName evidence="13">DNA polymerase III PolC-type</fullName>
        <shortName evidence="13">PolIII</shortName>
        <ecNumber evidence="13">2.7.7.7</ecNumber>
    </recommendedName>
</protein>
<reference evidence="18" key="3">
    <citation type="submission" date="2018-07" db="EMBL/GenBank/DDBJ databases">
        <authorList>
            <person name="Quirk P.G."/>
            <person name="Krulwich T.A."/>
        </authorList>
    </citation>
    <scope>NUCLEOTIDE SEQUENCE</scope>
    <source>
        <strain evidence="18">CCRI-19302</strain>
    </source>
</reference>
<dbReference type="Pfam" id="PF01336">
    <property type="entry name" value="tRNA_anti-codon"/>
    <property type="match status" value="1"/>
</dbReference>
<dbReference type="InterPro" id="IPR044923">
    <property type="entry name" value="PolC_middle_finger_sf"/>
</dbReference>
<keyword evidence="10 13" id="KW-0239">DNA-directed DNA polymerase</keyword>
<sequence>MSKLFFDAFQNLKLNSNLQSLLEEVEITKISSNSKRDFIRIYLNSTRLIEKRDIYSIEEEIKKQLFPNTAITIKIIESFQLSEQYTPSKLMKAYRESILEELKEYSMLEYNLFLMANYEFEEEKLLKLKLENSVVSISKADELVRILDKIFNDRCGFKIIVNVEYEEPKVSKARKMSEKKIEQEIALIVSQSSIVQTNNNEGIETYDSNERKEEREEDKKIQKSDQKQREKKTFTDKKNYNKNGYGQYKKSDNPDVIYGRDFEEEEISIDSIVGEIGEVAIKGKVIFLDKREIRNEKTIIIFNITDFTDTITVKMFVKNEQLEEILAELKEGVFLKIKGVTTVDRFDSELTIASIAGMKKIPDFTTGRMDTNPEKRVELHCHTKMSDMDGVSDVKDIIKRAKKWGHKAVAITDHGVVQAFTDANHAVDKGEDFKIIYGVEAYLVDDLKDIIENVKGQSLDETHVVFDLETTGFSPIKNKIIEIGAVKIIAGEIVDRFSAFVNPTVPIPFEIEKLTGINDNMVINEPKIEEILPKFMEFCNGSVMVAHNAGFDMGFIKANCAKLGLECDYTVIDTVAMARLLLPSLNRYKLDSVAKTLGVSLENHHRAIDDAGCTAEIYIKFIEMLKERDIYDLSAVNKTGGMTVDAIKKLPTYHAIILAKNDVGRINLYKLISYSHINYYSRRPRIPKSEYLKHREGLIIGSACEAGELYKAVLNGEPEEEISRLVNFYDYLEIQPLGNNQFMLRDEKYSQITSNQDLIAINKKIVQLGEQFKKPVVATCDVHFLDPEDEVYRRIIMAGKGFKDSDEQAPLYYRTTEEMLKEFEYLGSKKAEEVVITNTNKIADMIDKISPVRPDKCPPVIENSDQTLREICYAKAHEIYGEKLPEVVTERLERELNSIISNGFAVMYIIAQKLVWKSNDDGYLVGSRGSVGSSFVATMSGITEVNPLRPHYYCSKCHYSDFDSDEVKSFSGGAGCDMPDKLCPVCNEPLKKEGFDIPFETFLGFKGNKEPDIDLNFSGDYQSNAHRYTEVIFGKGQTFRAGTIGTLADKTAFGYVKNYYEERGIHKRNCEISRIVGGCVGIRRTTGQHPGGIIVLPHGEEIYSFTPVQRPANDMTTDTITTHFDYHSIDHNLLKLDILGHDDPTMIRMLEDITGLNAITIPLDNKEVMSLFSSTKALNITPEDIGGCPLGALGIPEFGTDFVIQMLIDTKPKSFSDLVRISGLSHGTDVWLGNAQTLIQEGKATISTAICTRDDIMTYLINKGVESELSFTIMESVRKGKGLKEEWKKVMIENDVPEWYIWSCEKIKYMFPKAHAAAYVMMAWRIAYFKVFYPLAYYAAYFSIRASGFTYELMCQGVDKLEYYLNDYKKRADTLSKKEQDTLKDMRIVQEMYARGFEFKPIDIYSAKAHRFEVVDGKLMPALSTIDGLGDKAADAVVEAAKNGKFLSKDDFRQRTKVSKTVIDLMDDLGLMGDLPESNQLSLFDF</sequence>
<dbReference type="InterPro" id="IPR012340">
    <property type="entry name" value="NA-bd_OB-fold"/>
</dbReference>
<evidence type="ECO:0000259" key="15">
    <source>
        <dbReference type="SMART" id="SM00479"/>
    </source>
</evidence>
<dbReference type="InterPro" id="IPR006054">
    <property type="entry name" value="DnaQ"/>
</dbReference>
<keyword evidence="7 13" id="KW-0540">Nuclease</keyword>
<dbReference type="OrthoDB" id="9804290at2"/>
<name>A0A255I4Q6_9FIRM</name>
<dbReference type="Proteomes" id="UP000247523">
    <property type="component" value="Unassembled WGS sequence"/>
</dbReference>
<dbReference type="EC" id="2.7.7.7" evidence="13"/>
<dbReference type="InterPro" id="IPR028112">
    <property type="entry name" value="DNA_PolC-type_N_I"/>
</dbReference>
<evidence type="ECO:0000313" key="19">
    <source>
        <dbReference type="Proteomes" id="UP000216411"/>
    </source>
</evidence>
<accession>A0A255I4Q6</accession>
<dbReference type="Pfam" id="PF17657">
    <property type="entry name" value="DNA_pol3_finger"/>
    <property type="match status" value="1"/>
</dbReference>
<dbReference type="EMBL" id="NOKA02000003">
    <property type="protein sequence ID" value="RDY32509.1"/>
    <property type="molecule type" value="Genomic_DNA"/>
</dbReference>
<dbReference type="FunFam" id="3.30.420.10:FF:000045">
    <property type="entry name" value="3'-5' exonuclease DinG"/>
    <property type="match status" value="1"/>
</dbReference>
<evidence type="ECO:0000256" key="6">
    <source>
        <dbReference type="ARBA" id="ARBA00022705"/>
    </source>
</evidence>
<dbReference type="InterPro" id="IPR012337">
    <property type="entry name" value="RNaseH-like_sf"/>
</dbReference>
<dbReference type="PANTHER" id="PTHR32294:SF5">
    <property type="entry name" value="DNA POLYMERASE III POLC-TYPE"/>
    <property type="match status" value="1"/>
</dbReference>
<dbReference type="Gene3D" id="3.20.20.140">
    <property type="entry name" value="Metal-dependent hydrolases"/>
    <property type="match status" value="2"/>
</dbReference>
<dbReference type="InterPro" id="IPR029460">
    <property type="entry name" value="DNAPol_HHH"/>
</dbReference>
<keyword evidence="5 13" id="KW-0548">Nucleotidyltransferase</keyword>
<comment type="function">
    <text evidence="11">DNA polymerase III is a complex, multichain enzyme responsible for most of the replicative synthesis in bacteria. This DNA polymerase also exhibits 3' to 5' exonuclease activity. The alpha chain is the DNA polymerase.</text>
</comment>
<comment type="caution">
    <text evidence="18">The sequence shown here is derived from an EMBL/GenBank/DDBJ whole genome shotgun (WGS) entry which is preliminary data.</text>
</comment>
<dbReference type="Gene3D" id="3.30.1900.20">
    <property type="match status" value="2"/>
</dbReference>
<dbReference type="SMART" id="SM00479">
    <property type="entry name" value="EXOIII"/>
    <property type="match status" value="1"/>
</dbReference>
<proteinExistence type="inferred from homology"/>
<evidence type="ECO:0000256" key="3">
    <source>
        <dbReference type="ARBA" id="ARBA00022490"/>
    </source>
</evidence>
<evidence type="ECO:0000313" key="18">
    <source>
        <dbReference type="EMBL" id="RDY32509.1"/>
    </source>
</evidence>
<dbReference type="NCBIfam" id="TIGR01405">
    <property type="entry name" value="polC_Gram_pos"/>
    <property type="match status" value="1"/>
</dbReference>
<keyword evidence="19" id="KW-1185">Reference proteome</keyword>
<feature type="domain" description="Exonuclease" evidence="15">
    <location>
        <begin position="462"/>
        <end position="627"/>
    </location>
</feature>
<dbReference type="InterPro" id="IPR004013">
    <property type="entry name" value="PHP_dom"/>
</dbReference>
<dbReference type="InterPro" id="IPR004365">
    <property type="entry name" value="NA-bd_OB_tRNA"/>
</dbReference>
<keyword evidence="8 13" id="KW-0378">Hydrolase</keyword>
<dbReference type="InterPro" id="IPR040982">
    <property type="entry name" value="DNA_pol3_finger"/>
</dbReference>
<evidence type="ECO:0000256" key="12">
    <source>
        <dbReference type="ARBA" id="ARBA00049244"/>
    </source>
</evidence>
<feature type="domain" description="Polymerase/histidinol phosphatase N-terminal" evidence="16">
    <location>
        <begin position="377"/>
        <end position="445"/>
    </location>
</feature>
<dbReference type="CDD" id="cd04484">
    <property type="entry name" value="polC_OBF"/>
    <property type="match status" value="1"/>
</dbReference>
<dbReference type="EMBL" id="QICS01000002">
    <property type="protein sequence ID" value="PXV93549.1"/>
    <property type="molecule type" value="Genomic_DNA"/>
</dbReference>
<dbReference type="InterPro" id="IPR004805">
    <property type="entry name" value="DnaE2/DnaE/PolC"/>
</dbReference>
<evidence type="ECO:0000256" key="11">
    <source>
        <dbReference type="ARBA" id="ARBA00025611"/>
    </source>
</evidence>
<dbReference type="GO" id="GO:0005737">
    <property type="term" value="C:cytoplasm"/>
    <property type="evidence" value="ECO:0007669"/>
    <property type="project" value="UniProtKB-SubCell"/>
</dbReference>
<keyword evidence="9 13" id="KW-0269">Exonuclease</keyword>
<dbReference type="Pfam" id="PF14579">
    <property type="entry name" value="HHH_6"/>
    <property type="match status" value="1"/>
</dbReference>
<dbReference type="InterPro" id="IPR013520">
    <property type="entry name" value="Ribonucl_H"/>
</dbReference>
<dbReference type="CDD" id="cd06127">
    <property type="entry name" value="DEDDh"/>
    <property type="match status" value="1"/>
</dbReference>
<evidence type="ECO:0000256" key="5">
    <source>
        <dbReference type="ARBA" id="ARBA00022695"/>
    </source>
</evidence>
<dbReference type="InterPro" id="IPR011708">
    <property type="entry name" value="DNA_pol3_alpha_NTPase_dom"/>
</dbReference>
<dbReference type="Proteomes" id="UP000216411">
    <property type="component" value="Unassembled WGS sequence"/>
</dbReference>
<evidence type="ECO:0000256" key="14">
    <source>
        <dbReference type="SAM" id="MobiDB-lite"/>
    </source>
</evidence>
<dbReference type="Gene3D" id="2.40.50.140">
    <property type="entry name" value="Nucleic acid-binding proteins"/>
    <property type="match status" value="1"/>
</dbReference>
<dbReference type="GO" id="GO:0008408">
    <property type="term" value="F:3'-5' exonuclease activity"/>
    <property type="evidence" value="ECO:0007669"/>
    <property type="project" value="UniProtKB-UniRule"/>
</dbReference>